<dbReference type="RefSeq" id="WP_184000016.1">
    <property type="nucleotide sequence ID" value="NZ_JACIEH010000003.1"/>
</dbReference>
<comment type="caution">
    <text evidence="3">The sequence shown here is derived from an EMBL/GenBank/DDBJ whole genome shotgun (WGS) entry which is preliminary data.</text>
</comment>
<evidence type="ECO:0000256" key="1">
    <source>
        <dbReference type="SAM" id="SignalP"/>
    </source>
</evidence>
<dbReference type="InterPro" id="IPR050491">
    <property type="entry name" value="AmpC-like"/>
</dbReference>
<dbReference type="AlphaFoldDB" id="A0A7W6JWA7"/>
<feature type="chain" id="PRO_5031484430" evidence="1">
    <location>
        <begin position="22"/>
        <end position="539"/>
    </location>
</feature>
<name>A0A7W6JWA7_9SPHN</name>
<feature type="signal peptide" evidence="1">
    <location>
        <begin position="1"/>
        <end position="21"/>
    </location>
</feature>
<dbReference type="InterPro" id="IPR012338">
    <property type="entry name" value="Beta-lactam/transpept-like"/>
</dbReference>
<evidence type="ECO:0000259" key="2">
    <source>
        <dbReference type="Pfam" id="PF00144"/>
    </source>
</evidence>
<evidence type="ECO:0000313" key="4">
    <source>
        <dbReference type="Proteomes" id="UP000557392"/>
    </source>
</evidence>
<dbReference type="Proteomes" id="UP000557392">
    <property type="component" value="Unassembled WGS sequence"/>
</dbReference>
<accession>A0A7W6JWA7</accession>
<feature type="domain" description="Beta-lactamase-related" evidence="2">
    <location>
        <begin position="32"/>
        <end position="322"/>
    </location>
</feature>
<dbReference type="EMBL" id="JACIEH010000003">
    <property type="protein sequence ID" value="MBB4100739.1"/>
    <property type="molecule type" value="Genomic_DNA"/>
</dbReference>
<evidence type="ECO:0000313" key="3">
    <source>
        <dbReference type="EMBL" id="MBB4100739.1"/>
    </source>
</evidence>
<sequence length="539" mass="58875">MRGLKLATAAMAAFLVGPVQAQSPEAAFTRRLHRLAEQLDLPGFSVAVVRDGKIVYRHQEGVANRATGAPIKPDALFGIASVTKSMTGIILAQLEAEGRIRFDDPVLAYPLIIGWQPPEGMGDANNTVGDVLSMSAGGRPGETFVYNGARFNHLAGLFDKVSGMSSPQSYVVQSRRRILEPLGMTDTMTGYQKEDPLAPRAVKRYEAQPSTSGWNYVERPYDWDAAYPASGLISTIDDLAKYASALDRNALIDQASYDRLTTPRNGHAYGYGWFTQASPAGRLHWVYGYGQAESALFLRVPDRRLTFIFLANADTPSALAHLDYADVLRQPFGLAFVDAWVMGGKGLDFDRPMPAIERQVGPRPTPMTVEALFDEAMLQAFRARMTGAGTERAIALTELLARVAPQRFAGPDVYMLGLLSEVMSPRLEVPARQLLAAFDLDKDQRPVAAYWSGTVRERLGDAEGAMGAYALLCDQPGFDDEEMKARACERLGVHELGKGQQAEARTHLWRSALLSRSAADGKEFDRKVALIAKLGTSAK</sequence>
<proteinExistence type="predicted"/>
<dbReference type="Gene3D" id="3.40.710.10">
    <property type="entry name" value="DD-peptidase/beta-lactamase superfamily"/>
    <property type="match status" value="2"/>
</dbReference>
<organism evidence="3 4">
    <name type="scientific">Sphingomonas kyeonggiensis</name>
    <dbReference type="NCBI Taxonomy" id="1268553"/>
    <lineage>
        <taxon>Bacteria</taxon>
        <taxon>Pseudomonadati</taxon>
        <taxon>Pseudomonadota</taxon>
        <taxon>Alphaproteobacteria</taxon>
        <taxon>Sphingomonadales</taxon>
        <taxon>Sphingomonadaceae</taxon>
        <taxon>Sphingomonas</taxon>
    </lineage>
</organism>
<reference evidence="3 4" key="1">
    <citation type="submission" date="2020-08" db="EMBL/GenBank/DDBJ databases">
        <title>Genomic Encyclopedia of Type Strains, Phase IV (KMG-IV): sequencing the most valuable type-strain genomes for metagenomic binning, comparative biology and taxonomic classification.</title>
        <authorList>
            <person name="Goeker M."/>
        </authorList>
    </citation>
    <scope>NUCLEOTIDE SEQUENCE [LARGE SCALE GENOMIC DNA]</scope>
    <source>
        <strain evidence="3 4">DSM 101806</strain>
    </source>
</reference>
<dbReference type="Pfam" id="PF00144">
    <property type="entry name" value="Beta-lactamase"/>
    <property type="match status" value="1"/>
</dbReference>
<keyword evidence="1" id="KW-0732">Signal</keyword>
<dbReference type="PANTHER" id="PTHR46825:SF9">
    <property type="entry name" value="BETA-LACTAMASE-RELATED DOMAIN-CONTAINING PROTEIN"/>
    <property type="match status" value="1"/>
</dbReference>
<dbReference type="InterPro" id="IPR001466">
    <property type="entry name" value="Beta-lactam-related"/>
</dbReference>
<protein>
    <submittedName>
        <fullName evidence="3">CubicO group peptidase (Beta-lactamase class C family)</fullName>
    </submittedName>
</protein>
<keyword evidence="4" id="KW-1185">Reference proteome</keyword>
<gene>
    <name evidence="3" type="ORF">GGR46_004311</name>
</gene>
<dbReference type="PANTHER" id="PTHR46825">
    <property type="entry name" value="D-ALANYL-D-ALANINE-CARBOXYPEPTIDASE/ENDOPEPTIDASE AMPH"/>
    <property type="match status" value="1"/>
</dbReference>
<dbReference type="SUPFAM" id="SSF56601">
    <property type="entry name" value="beta-lactamase/transpeptidase-like"/>
    <property type="match status" value="1"/>
</dbReference>